<organism evidence="11 12">
    <name type="scientific">Piscibacillus halophilus</name>
    <dbReference type="NCBI Taxonomy" id="571933"/>
    <lineage>
        <taxon>Bacteria</taxon>
        <taxon>Bacillati</taxon>
        <taxon>Bacillota</taxon>
        <taxon>Bacilli</taxon>
        <taxon>Bacillales</taxon>
        <taxon>Bacillaceae</taxon>
        <taxon>Piscibacillus</taxon>
    </lineage>
</organism>
<comment type="subcellular location">
    <subcellularLocation>
        <location evidence="1">Cytoplasm</location>
    </subcellularLocation>
</comment>
<dbReference type="SUPFAM" id="SSF46894">
    <property type="entry name" value="C-terminal effector domain of the bipartite response regulators"/>
    <property type="match status" value="1"/>
</dbReference>
<dbReference type="AlphaFoldDB" id="A0A1H9ICE1"/>
<dbReference type="STRING" id="571933.SAMN05216362_12412"/>
<dbReference type="SMART" id="SM00448">
    <property type="entry name" value="REC"/>
    <property type="match status" value="1"/>
</dbReference>
<evidence type="ECO:0000256" key="7">
    <source>
        <dbReference type="PROSITE-ProRule" id="PRU00169"/>
    </source>
</evidence>
<keyword evidence="2 7" id="KW-0597">Phosphoprotein</keyword>
<feature type="DNA-binding region" description="OmpR/PhoB-type" evidence="8">
    <location>
        <begin position="128"/>
        <end position="227"/>
    </location>
</feature>
<dbReference type="FunFam" id="3.40.50.2300:FF:000001">
    <property type="entry name" value="DNA-binding response regulator PhoB"/>
    <property type="match status" value="1"/>
</dbReference>
<dbReference type="GO" id="GO:0032993">
    <property type="term" value="C:protein-DNA complex"/>
    <property type="evidence" value="ECO:0007669"/>
    <property type="project" value="TreeGrafter"/>
</dbReference>
<dbReference type="GO" id="GO:0005829">
    <property type="term" value="C:cytosol"/>
    <property type="evidence" value="ECO:0007669"/>
    <property type="project" value="TreeGrafter"/>
</dbReference>
<protein>
    <submittedName>
        <fullName evidence="11">Two-component system, OmpR family, alkaline phosphatase synthesis response regulator PhoP</fullName>
    </submittedName>
</protein>
<proteinExistence type="predicted"/>
<dbReference type="RefSeq" id="WP_091774104.1">
    <property type="nucleotide sequence ID" value="NZ_FOES01000024.1"/>
</dbReference>
<keyword evidence="5 8" id="KW-0238">DNA-binding</keyword>
<evidence type="ECO:0000256" key="2">
    <source>
        <dbReference type="ARBA" id="ARBA00022553"/>
    </source>
</evidence>
<dbReference type="Pfam" id="PF00486">
    <property type="entry name" value="Trans_reg_C"/>
    <property type="match status" value="1"/>
</dbReference>
<keyword evidence="6" id="KW-0804">Transcription</keyword>
<name>A0A1H9ICE1_9BACI</name>
<sequence length="229" mass="26379">MDLRILIVDDEESITTLIDYNLNQEGYQTAVAHDGETALKLAEKENFNLILLDLMLPNMSGIEVCQRLRDLGHKVPIIMLTAKSEEDDKITGLDVGADDYITKPFSPKELNARIRAVLRRSGQHEDQKSLIMFNDIEINVETYEVFKNGRPVEFTKKEFELLLYLAKRINKPVKREVLLQDVWDFDFIGDTRIVDVHISHLREKLEDEPKRPKLIKTVRGIGYKLEGSA</sequence>
<dbReference type="GO" id="GO:0000156">
    <property type="term" value="F:phosphorelay response regulator activity"/>
    <property type="evidence" value="ECO:0007669"/>
    <property type="project" value="TreeGrafter"/>
</dbReference>
<dbReference type="InterPro" id="IPR011006">
    <property type="entry name" value="CheY-like_superfamily"/>
</dbReference>
<dbReference type="PROSITE" id="PS50110">
    <property type="entry name" value="RESPONSE_REGULATORY"/>
    <property type="match status" value="1"/>
</dbReference>
<dbReference type="OrthoDB" id="9790442at2"/>
<dbReference type="FunFam" id="1.10.10.10:FF:000018">
    <property type="entry name" value="DNA-binding response regulator ResD"/>
    <property type="match status" value="1"/>
</dbReference>
<dbReference type="GO" id="GO:0006355">
    <property type="term" value="P:regulation of DNA-templated transcription"/>
    <property type="evidence" value="ECO:0007669"/>
    <property type="project" value="InterPro"/>
</dbReference>
<evidence type="ECO:0000256" key="6">
    <source>
        <dbReference type="ARBA" id="ARBA00023163"/>
    </source>
</evidence>
<evidence type="ECO:0000259" key="9">
    <source>
        <dbReference type="PROSITE" id="PS50110"/>
    </source>
</evidence>
<keyword evidence="12" id="KW-1185">Reference proteome</keyword>
<gene>
    <name evidence="11" type="ORF">SAMN05216362_12412</name>
</gene>
<evidence type="ECO:0000256" key="8">
    <source>
        <dbReference type="PROSITE-ProRule" id="PRU01091"/>
    </source>
</evidence>
<evidence type="ECO:0000259" key="10">
    <source>
        <dbReference type="PROSITE" id="PS51755"/>
    </source>
</evidence>
<dbReference type="Gene3D" id="1.10.10.10">
    <property type="entry name" value="Winged helix-like DNA-binding domain superfamily/Winged helix DNA-binding domain"/>
    <property type="match status" value="1"/>
</dbReference>
<dbReference type="InterPro" id="IPR016032">
    <property type="entry name" value="Sig_transdc_resp-reg_C-effctor"/>
</dbReference>
<evidence type="ECO:0000256" key="3">
    <source>
        <dbReference type="ARBA" id="ARBA00023012"/>
    </source>
</evidence>
<dbReference type="Proteomes" id="UP000199427">
    <property type="component" value="Unassembled WGS sequence"/>
</dbReference>
<dbReference type="PANTHER" id="PTHR48111">
    <property type="entry name" value="REGULATOR OF RPOS"/>
    <property type="match status" value="1"/>
</dbReference>
<feature type="modified residue" description="4-aspartylphosphate" evidence="7">
    <location>
        <position position="53"/>
    </location>
</feature>
<dbReference type="EMBL" id="FOES01000024">
    <property type="protein sequence ID" value="SEQ72216.1"/>
    <property type="molecule type" value="Genomic_DNA"/>
</dbReference>
<keyword evidence="3" id="KW-0902">Two-component regulatory system</keyword>
<evidence type="ECO:0000313" key="11">
    <source>
        <dbReference type="EMBL" id="SEQ72216.1"/>
    </source>
</evidence>
<dbReference type="InterPro" id="IPR001789">
    <property type="entry name" value="Sig_transdc_resp-reg_receiver"/>
</dbReference>
<dbReference type="GO" id="GO:0000976">
    <property type="term" value="F:transcription cis-regulatory region binding"/>
    <property type="evidence" value="ECO:0007669"/>
    <property type="project" value="TreeGrafter"/>
</dbReference>
<evidence type="ECO:0000256" key="5">
    <source>
        <dbReference type="ARBA" id="ARBA00023125"/>
    </source>
</evidence>
<dbReference type="InterPro" id="IPR036388">
    <property type="entry name" value="WH-like_DNA-bd_sf"/>
</dbReference>
<feature type="domain" description="OmpR/PhoB-type" evidence="10">
    <location>
        <begin position="128"/>
        <end position="227"/>
    </location>
</feature>
<dbReference type="CDD" id="cd00383">
    <property type="entry name" value="trans_reg_C"/>
    <property type="match status" value="1"/>
</dbReference>
<dbReference type="PANTHER" id="PTHR48111:SF73">
    <property type="entry name" value="ALKALINE PHOSPHATASE SYNTHESIS TRANSCRIPTIONAL REGULATORY PROTEIN PHOP"/>
    <property type="match status" value="1"/>
</dbReference>
<evidence type="ECO:0000313" key="12">
    <source>
        <dbReference type="Proteomes" id="UP000199427"/>
    </source>
</evidence>
<evidence type="ECO:0000256" key="1">
    <source>
        <dbReference type="ARBA" id="ARBA00004496"/>
    </source>
</evidence>
<feature type="domain" description="Response regulatory" evidence="9">
    <location>
        <begin position="4"/>
        <end position="118"/>
    </location>
</feature>
<dbReference type="SMART" id="SM00862">
    <property type="entry name" value="Trans_reg_C"/>
    <property type="match status" value="1"/>
</dbReference>
<evidence type="ECO:0000256" key="4">
    <source>
        <dbReference type="ARBA" id="ARBA00023015"/>
    </source>
</evidence>
<dbReference type="Pfam" id="PF00072">
    <property type="entry name" value="Response_reg"/>
    <property type="match status" value="1"/>
</dbReference>
<dbReference type="PROSITE" id="PS51755">
    <property type="entry name" value="OMPR_PHOB"/>
    <property type="match status" value="1"/>
</dbReference>
<dbReference type="Gene3D" id="3.40.50.2300">
    <property type="match status" value="1"/>
</dbReference>
<dbReference type="InterPro" id="IPR001867">
    <property type="entry name" value="OmpR/PhoB-type_DNA-bd"/>
</dbReference>
<keyword evidence="4" id="KW-0805">Transcription regulation</keyword>
<dbReference type="SUPFAM" id="SSF52172">
    <property type="entry name" value="CheY-like"/>
    <property type="match status" value="1"/>
</dbReference>
<dbReference type="InterPro" id="IPR039420">
    <property type="entry name" value="WalR-like"/>
</dbReference>
<reference evidence="11 12" key="1">
    <citation type="submission" date="2016-10" db="EMBL/GenBank/DDBJ databases">
        <authorList>
            <person name="de Groot N.N."/>
        </authorList>
    </citation>
    <scope>NUCLEOTIDE SEQUENCE [LARGE SCALE GENOMIC DNA]</scope>
    <source>
        <strain evidence="11 12">DSM 21633</strain>
    </source>
</reference>
<dbReference type="Gene3D" id="6.10.250.690">
    <property type="match status" value="1"/>
</dbReference>
<accession>A0A1H9ICE1</accession>